<keyword evidence="3" id="KW-1185">Reference proteome</keyword>
<dbReference type="EMBL" id="MUJZ01060364">
    <property type="protein sequence ID" value="OTF71564.1"/>
    <property type="molecule type" value="Genomic_DNA"/>
</dbReference>
<keyword evidence="1" id="KW-0472">Membrane</keyword>
<name>A0A1Y3AUS0_EURMA</name>
<gene>
    <name evidence="2" type="ORF">BLA29_006457</name>
</gene>
<keyword evidence="1" id="KW-1133">Transmembrane helix</keyword>
<dbReference type="AlphaFoldDB" id="A0A1Y3AUS0"/>
<keyword evidence="1" id="KW-0812">Transmembrane</keyword>
<protein>
    <submittedName>
        <fullName evidence="2">TMEM223-like protein</fullName>
    </submittedName>
</protein>
<feature type="transmembrane region" description="Helical" evidence="1">
    <location>
        <begin position="97"/>
        <end position="116"/>
    </location>
</feature>
<proteinExistence type="predicted"/>
<evidence type="ECO:0000313" key="3">
    <source>
        <dbReference type="Proteomes" id="UP000194236"/>
    </source>
</evidence>
<accession>A0A1Y3AUS0</accession>
<reference evidence="2 3" key="1">
    <citation type="submission" date="2017-03" db="EMBL/GenBank/DDBJ databases">
        <title>Genome Survey of Euroglyphus maynei.</title>
        <authorList>
            <person name="Arlian L.G."/>
            <person name="Morgan M.S."/>
            <person name="Rider S.D."/>
        </authorList>
    </citation>
    <scope>NUCLEOTIDE SEQUENCE [LARGE SCALE GENOMIC DNA]</scope>
    <source>
        <strain evidence="2">Arlian Lab</strain>
        <tissue evidence="2">Whole body</tissue>
    </source>
</reference>
<sequence>MLSLRILTKYCQFRFRFIFINQQQQQSILSSSKYFSTTKIDSETKSAWKSSSKPKFPENRPKLNRDELLKSLDVDLSYIKEEQTLFEIRNPAAYRGYFILIIANLLFWIVCANILYKFYSLIEERESVIERKKLYEQNKQQMKFIDRTIEYFSYTN</sequence>
<dbReference type="Proteomes" id="UP000194236">
    <property type="component" value="Unassembled WGS sequence"/>
</dbReference>
<evidence type="ECO:0000256" key="1">
    <source>
        <dbReference type="SAM" id="Phobius"/>
    </source>
</evidence>
<comment type="caution">
    <text evidence="2">The sequence shown here is derived from an EMBL/GenBank/DDBJ whole genome shotgun (WGS) entry which is preliminary data.</text>
</comment>
<evidence type="ECO:0000313" key="2">
    <source>
        <dbReference type="EMBL" id="OTF71564.1"/>
    </source>
</evidence>
<organism evidence="2 3">
    <name type="scientific">Euroglyphus maynei</name>
    <name type="common">Mayne's house dust mite</name>
    <dbReference type="NCBI Taxonomy" id="6958"/>
    <lineage>
        <taxon>Eukaryota</taxon>
        <taxon>Metazoa</taxon>
        <taxon>Ecdysozoa</taxon>
        <taxon>Arthropoda</taxon>
        <taxon>Chelicerata</taxon>
        <taxon>Arachnida</taxon>
        <taxon>Acari</taxon>
        <taxon>Acariformes</taxon>
        <taxon>Sarcoptiformes</taxon>
        <taxon>Astigmata</taxon>
        <taxon>Psoroptidia</taxon>
        <taxon>Analgoidea</taxon>
        <taxon>Pyroglyphidae</taxon>
        <taxon>Pyroglyphinae</taxon>
        <taxon>Euroglyphus</taxon>
    </lineage>
</organism>
<dbReference type="OrthoDB" id="5950063at2759"/>